<dbReference type="InterPro" id="IPR029058">
    <property type="entry name" value="AB_hydrolase_fold"/>
</dbReference>
<protein>
    <submittedName>
        <fullName evidence="2">Alpha/beta hydrolase</fullName>
    </submittedName>
</protein>
<organism evidence="2 3">
    <name type="scientific">Mixta theicola</name>
    <dbReference type="NCBI Taxonomy" id="1458355"/>
    <lineage>
        <taxon>Bacteria</taxon>
        <taxon>Pseudomonadati</taxon>
        <taxon>Pseudomonadota</taxon>
        <taxon>Gammaproteobacteria</taxon>
        <taxon>Enterobacterales</taxon>
        <taxon>Erwiniaceae</taxon>
        <taxon>Mixta</taxon>
    </lineage>
</organism>
<dbReference type="GO" id="GO:0016787">
    <property type="term" value="F:hydrolase activity"/>
    <property type="evidence" value="ECO:0007669"/>
    <property type="project" value="UniProtKB-KW"/>
</dbReference>
<dbReference type="AlphaFoldDB" id="A0A2K1Q7S5"/>
<dbReference type="SUPFAM" id="SSF53474">
    <property type="entry name" value="alpha/beta-Hydrolases"/>
    <property type="match status" value="1"/>
</dbReference>
<keyword evidence="3" id="KW-1185">Reference proteome</keyword>
<dbReference type="InterPro" id="IPR050261">
    <property type="entry name" value="FrsA_esterase"/>
</dbReference>
<proteinExistence type="predicted"/>
<dbReference type="RefSeq" id="WP_103060461.1">
    <property type="nucleotide sequence ID" value="NZ_BSOF01000007.1"/>
</dbReference>
<comment type="caution">
    <text evidence="2">The sequence shown here is derived from an EMBL/GenBank/DDBJ whole genome shotgun (WGS) entry which is preliminary data.</text>
</comment>
<dbReference type="PANTHER" id="PTHR22946:SF12">
    <property type="entry name" value="CONIDIAL PIGMENT BIOSYNTHESIS PROTEIN AYG1 (AFU_ORTHOLOGUE AFUA_2G17550)"/>
    <property type="match status" value="1"/>
</dbReference>
<gene>
    <name evidence="2" type="ORF">COO59_14285</name>
</gene>
<evidence type="ECO:0000313" key="3">
    <source>
        <dbReference type="Proteomes" id="UP000236345"/>
    </source>
</evidence>
<dbReference type="OrthoDB" id="9812921at2"/>
<name>A0A2K1Q7S5_9GAMM</name>
<dbReference type="Gene3D" id="3.40.50.1820">
    <property type="entry name" value="alpha/beta hydrolase"/>
    <property type="match status" value="1"/>
</dbReference>
<dbReference type="Proteomes" id="UP000236345">
    <property type="component" value="Unassembled WGS sequence"/>
</dbReference>
<dbReference type="Pfam" id="PF06500">
    <property type="entry name" value="FrsA-like"/>
    <property type="match status" value="1"/>
</dbReference>
<accession>A0A2K1Q7S5</accession>
<sequence>MKSPLKPAHLPEHLYRLCSYFLPRLMFLRSVHGAQISWGDITIALQDFPAGLQDLSSAEFWEEWMQRWNQQGYEYSRLAGESGSTAGAKAAWRSAAACFHWAEFMYFSDPVQKTQMRQAVKECFMKSLEHTKLPLSTGEFMYGDVRVPYYLVLPDVSSDSKKRWPCVILSNGLDSVTEVEVFAFAEQFLARGIAVFMFDGPGQGINLGCNSIDMQFENVVQKIIARLRFESAVDSSRLGFFGISFGGYLALRVARYLGTEFRAVVNLSGGPSLSPYATLPRRLKEDFRYAFMGGDDADMQRLFDQLRLTEPEQNTVDTLSVHGALDDIFPLKELQHFHQYLGINHPLKIYPTEAHVCLNYISQYSIEVSDWLETKLVKSAD</sequence>
<dbReference type="EMBL" id="NWUO01000010">
    <property type="protein sequence ID" value="PNS11093.1"/>
    <property type="molecule type" value="Genomic_DNA"/>
</dbReference>
<reference evidence="3" key="1">
    <citation type="submission" date="2017-09" db="EMBL/GenBank/DDBJ databases">
        <authorList>
            <person name="Palmer M."/>
            <person name="Steenkamp E.T."/>
            <person name="Coetzee M.P."/>
            <person name="Avontuur J.R."/>
            <person name="Van Zyl E."/>
            <person name="Chan W.-Y."/>
            <person name="Blom J."/>
            <person name="Venter S.N."/>
        </authorList>
    </citation>
    <scope>NUCLEOTIDE SEQUENCE [LARGE SCALE GENOMIC DNA]</scope>
    <source>
        <strain evidence="3">QC88-366</strain>
    </source>
</reference>
<dbReference type="InterPro" id="IPR010520">
    <property type="entry name" value="FrsA-like"/>
</dbReference>
<evidence type="ECO:0000313" key="2">
    <source>
        <dbReference type="EMBL" id="PNS11093.1"/>
    </source>
</evidence>
<evidence type="ECO:0000256" key="1">
    <source>
        <dbReference type="ARBA" id="ARBA00022801"/>
    </source>
</evidence>
<dbReference type="PANTHER" id="PTHR22946">
    <property type="entry name" value="DIENELACTONE HYDROLASE DOMAIN-CONTAINING PROTEIN-RELATED"/>
    <property type="match status" value="1"/>
</dbReference>
<keyword evidence="1 2" id="KW-0378">Hydrolase</keyword>